<dbReference type="InterPro" id="IPR001478">
    <property type="entry name" value="PDZ"/>
</dbReference>
<dbReference type="PROSITE" id="PS50175">
    <property type="entry name" value="ASP_PROT_RETROV"/>
    <property type="match status" value="1"/>
</dbReference>
<evidence type="ECO:0000256" key="1">
    <source>
        <dbReference type="ARBA" id="ARBA00022801"/>
    </source>
</evidence>
<feature type="domain" description="Peptidase A2" evidence="4">
    <location>
        <begin position="66"/>
        <end position="155"/>
    </location>
</feature>
<dbReference type="GO" id="GO:0006508">
    <property type="term" value="P:proteolysis"/>
    <property type="evidence" value="ECO:0007669"/>
    <property type="project" value="UniProtKB-KW"/>
</dbReference>
<feature type="chain" id="PRO_5046834180" evidence="2">
    <location>
        <begin position="24"/>
        <end position="418"/>
    </location>
</feature>
<dbReference type="Pfam" id="PF13650">
    <property type="entry name" value="Asp_protease_2"/>
    <property type="match status" value="2"/>
</dbReference>
<dbReference type="InterPro" id="IPR021109">
    <property type="entry name" value="Peptidase_aspartic_dom_sf"/>
</dbReference>
<comment type="caution">
    <text evidence="5">The sequence shown here is derived from an EMBL/GenBank/DDBJ whole genome shotgun (WGS) entry which is preliminary data.</text>
</comment>
<reference evidence="6" key="1">
    <citation type="journal article" date="2019" name="Int. J. Syst. Evol. Microbiol.">
        <title>The Global Catalogue of Microorganisms (GCM) 10K type strain sequencing project: providing services to taxonomists for standard genome sequencing and annotation.</title>
        <authorList>
            <consortium name="The Broad Institute Genomics Platform"/>
            <consortium name="The Broad Institute Genome Sequencing Center for Infectious Disease"/>
            <person name="Wu L."/>
            <person name="Ma J."/>
        </authorList>
    </citation>
    <scope>NUCLEOTIDE SEQUENCE [LARGE SCALE GENOMIC DNA]</scope>
    <source>
        <strain evidence="6">KCTC 23984</strain>
    </source>
</reference>
<evidence type="ECO:0000313" key="5">
    <source>
        <dbReference type="EMBL" id="MFD2998993.1"/>
    </source>
</evidence>
<gene>
    <name evidence="5" type="ORF">ACFS7Z_01360</name>
</gene>
<dbReference type="InterPro" id="IPR041489">
    <property type="entry name" value="PDZ_6"/>
</dbReference>
<evidence type="ECO:0000256" key="2">
    <source>
        <dbReference type="SAM" id="SignalP"/>
    </source>
</evidence>
<keyword evidence="1" id="KW-0378">Hydrolase</keyword>
<accession>A0ABW6BPG4</accession>
<dbReference type="SUPFAM" id="SSF50630">
    <property type="entry name" value="Acid proteases"/>
    <property type="match status" value="1"/>
</dbReference>
<dbReference type="Gene3D" id="2.30.42.10">
    <property type="match status" value="1"/>
</dbReference>
<sequence>MARVGFLMLICFTFCLLLTPATAQEGLSMESDTVFFTSKRKKINIPFDLVHNLIIIPVQINGSQPLNFILDTGVKNTLITHLYHNDSLDLKDVNKITLSGLGEGHSIEAYESYGNEMFMRGIKGINHQVYVLLEDVFDLSSYMGMPVHGIIGYDIFKNFIVKVNYSNKMLTLYRPDTKLKKKRKAEEYPLHIEGTKAYVYGNVRQHNGDTIRVKLVVDTGASHSLSLYLPSDERLTLPPKVMKAYLGRGLSGDLHGNIGRVDAFALGKYELEDIPASYPDEESIKLAINIGGRNGNLGSDVLSRFTVIFDYPNSKLTLIPNHRFKEPFNYNMAGFEVITPLPGTNYYVISNVIDGSPAELLGLEPGDQLLDINGKKCAELLLPEVMNILKSRPGRTLRLRLKRQSEILNVDLVLQSRI</sequence>
<dbReference type="InterPro" id="IPR036034">
    <property type="entry name" value="PDZ_sf"/>
</dbReference>
<dbReference type="EMBL" id="JBHUOX010000001">
    <property type="protein sequence ID" value="MFD2998993.1"/>
    <property type="molecule type" value="Genomic_DNA"/>
</dbReference>
<dbReference type="Pfam" id="PF17820">
    <property type="entry name" value="PDZ_6"/>
    <property type="match status" value="1"/>
</dbReference>
<dbReference type="SUPFAM" id="SSF50156">
    <property type="entry name" value="PDZ domain-like"/>
    <property type="match status" value="1"/>
</dbReference>
<name>A0ABW6BPG4_9BACT</name>
<dbReference type="GO" id="GO:0008233">
    <property type="term" value="F:peptidase activity"/>
    <property type="evidence" value="ECO:0007669"/>
    <property type="project" value="UniProtKB-KW"/>
</dbReference>
<proteinExistence type="predicted"/>
<dbReference type="Proteomes" id="UP001597641">
    <property type="component" value="Unassembled WGS sequence"/>
</dbReference>
<evidence type="ECO:0000313" key="6">
    <source>
        <dbReference type="Proteomes" id="UP001597641"/>
    </source>
</evidence>
<dbReference type="Gene3D" id="2.40.70.10">
    <property type="entry name" value="Acid Proteases"/>
    <property type="match status" value="2"/>
</dbReference>
<keyword evidence="5" id="KW-0645">Protease</keyword>
<dbReference type="SMART" id="SM00228">
    <property type="entry name" value="PDZ"/>
    <property type="match status" value="1"/>
</dbReference>
<keyword evidence="2" id="KW-0732">Signal</keyword>
<dbReference type="InterPro" id="IPR001995">
    <property type="entry name" value="Peptidase_A2_cat"/>
</dbReference>
<feature type="domain" description="PDZ" evidence="3">
    <location>
        <begin position="348"/>
        <end position="391"/>
    </location>
</feature>
<dbReference type="PROSITE" id="PS50106">
    <property type="entry name" value="PDZ"/>
    <property type="match status" value="1"/>
</dbReference>
<evidence type="ECO:0000259" key="4">
    <source>
        <dbReference type="PROSITE" id="PS50175"/>
    </source>
</evidence>
<dbReference type="RefSeq" id="WP_377479730.1">
    <property type="nucleotide sequence ID" value="NZ_JBHUOX010000001.1"/>
</dbReference>
<evidence type="ECO:0000259" key="3">
    <source>
        <dbReference type="PROSITE" id="PS50106"/>
    </source>
</evidence>
<organism evidence="5 6">
    <name type="scientific">Pontibacter toksunensis</name>
    <dbReference type="NCBI Taxonomy" id="1332631"/>
    <lineage>
        <taxon>Bacteria</taxon>
        <taxon>Pseudomonadati</taxon>
        <taxon>Bacteroidota</taxon>
        <taxon>Cytophagia</taxon>
        <taxon>Cytophagales</taxon>
        <taxon>Hymenobacteraceae</taxon>
        <taxon>Pontibacter</taxon>
    </lineage>
</organism>
<protein>
    <submittedName>
        <fullName evidence="5">Aspartyl protease family protein</fullName>
    </submittedName>
</protein>
<keyword evidence="6" id="KW-1185">Reference proteome</keyword>
<feature type="signal peptide" evidence="2">
    <location>
        <begin position="1"/>
        <end position="23"/>
    </location>
</feature>